<dbReference type="GeneID" id="91105675"/>
<evidence type="ECO:0000313" key="2">
    <source>
        <dbReference type="EMBL" id="WWD08761.1"/>
    </source>
</evidence>
<feature type="region of interest" description="Disordered" evidence="1">
    <location>
        <begin position="208"/>
        <end position="232"/>
    </location>
</feature>
<dbReference type="EMBL" id="CP144090">
    <property type="protein sequence ID" value="WWD08761.1"/>
    <property type="molecule type" value="Genomic_DNA"/>
</dbReference>
<sequence>MPTSSLNPASENFDHVDRNGDAIVSIPLEDLSSTQYDNTYSSAQITPPDTIHLPRSTYGHDVSNVGLLQDIYSSSYTGHDSSRGDEESNIGIIQALTLTDTRPRTEREGLNTNANSTNTDTAENVEAGVEQNTSTVSEDEITSTSTYKPLIPYVRFKQPSYISSERYPTYNDNRTFRWTSAICVSVILGCAVAASFGSDYYFPTQTTTDGPEQGGFEGEGNEDYHVGKDGKGDCYSFEKDC</sequence>
<evidence type="ECO:0000313" key="3">
    <source>
        <dbReference type="Proteomes" id="UP001358614"/>
    </source>
</evidence>
<dbReference type="RefSeq" id="XP_066086728.1">
    <property type="nucleotide sequence ID" value="XM_066230631.1"/>
</dbReference>
<feature type="compositionally biased region" description="Basic and acidic residues" evidence="1">
    <location>
        <begin position="222"/>
        <end position="232"/>
    </location>
</feature>
<proteinExistence type="predicted"/>
<dbReference type="KEGG" id="ker:91105675"/>
<dbReference type="AlphaFoldDB" id="A0AAX4KQP7"/>
<accession>A0AAX4KQP7</accession>
<organism evidence="2 3">
    <name type="scientific">Kwoniella europaea PYCC6329</name>
    <dbReference type="NCBI Taxonomy" id="1423913"/>
    <lineage>
        <taxon>Eukaryota</taxon>
        <taxon>Fungi</taxon>
        <taxon>Dikarya</taxon>
        <taxon>Basidiomycota</taxon>
        <taxon>Agaricomycotina</taxon>
        <taxon>Tremellomycetes</taxon>
        <taxon>Tremellales</taxon>
        <taxon>Cryptococcaceae</taxon>
        <taxon>Kwoniella</taxon>
    </lineage>
</organism>
<evidence type="ECO:0000256" key="1">
    <source>
        <dbReference type="SAM" id="MobiDB-lite"/>
    </source>
</evidence>
<keyword evidence="3" id="KW-1185">Reference proteome</keyword>
<name>A0AAX4KQP7_9TREE</name>
<gene>
    <name evidence="2" type="ORF">V865_006874</name>
</gene>
<protein>
    <submittedName>
        <fullName evidence="2">Uncharacterized protein</fullName>
    </submittedName>
</protein>
<dbReference type="Proteomes" id="UP001358614">
    <property type="component" value="Chromosome 2"/>
</dbReference>
<reference evidence="2 3" key="1">
    <citation type="submission" date="2024-01" db="EMBL/GenBank/DDBJ databases">
        <title>Comparative genomics of Cryptococcus and Kwoniella reveals pathogenesis evolution and contrasting modes of karyotype evolution via chromosome fusion or intercentromeric recombination.</title>
        <authorList>
            <person name="Coelho M.A."/>
            <person name="David-Palma M."/>
            <person name="Shea T."/>
            <person name="Bowers K."/>
            <person name="McGinley-Smith S."/>
            <person name="Mohammad A.W."/>
            <person name="Gnirke A."/>
            <person name="Yurkov A.M."/>
            <person name="Nowrousian M."/>
            <person name="Sun S."/>
            <person name="Cuomo C.A."/>
            <person name="Heitman J."/>
        </authorList>
    </citation>
    <scope>NUCLEOTIDE SEQUENCE [LARGE SCALE GENOMIC DNA]</scope>
    <source>
        <strain evidence="2 3">PYCC6329</strain>
    </source>
</reference>